<proteinExistence type="predicted"/>
<dbReference type="AlphaFoldDB" id="A0A0E3VX05"/>
<dbReference type="RefSeq" id="WP_060911930.1">
    <property type="nucleotide sequence ID" value="NZ_AP022639.1"/>
</dbReference>
<gene>
    <name evidence="1" type="ORF">NK6_8671</name>
</gene>
<sequence>MTALITIKKHEAVPDTGSYEVRFADGRPSVYFYWDDLPGRRLQQDLLTRREAEARAKELARVERDKLAGASA</sequence>
<reference evidence="1 2" key="1">
    <citation type="submission" date="2014-11" db="EMBL/GenBank/DDBJ databases">
        <title>Symbiosis island explosion on the genome of extra-slow-growing strains of soybean bradyrhizobia with massive insertion sequences.</title>
        <authorList>
            <person name="Iida T."/>
            <person name="Minamisawa K."/>
        </authorList>
    </citation>
    <scope>NUCLEOTIDE SEQUENCE [LARGE SCALE GENOMIC DNA]</scope>
    <source>
        <strain evidence="1 2">NK6</strain>
    </source>
</reference>
<accession>A0A0E3VX05</accession>
<organism evidence="1 2">
    <name type="scientific">Bradyrhizobium diazoefficiens</name>
    <dbReference type="NCBI Taxonomy" id="1355477"/>
    <lineage>
        <taxon>Bacteria</taxon>
        <taxon>Pseudomonadati</taxon>
        <taxon>Pseudomonadota</taxon>
        <taxon>Alphaproteobacteria</taxon>
        <taxon>Hyphomicrobiales</taxon>
        <taxon>Nitrobacteraceae</taxon>
        <taxon>Bradyrhizobium</taxon>
    </lineage>
</organism>
<evidence type="ECO:0000313" key="2">
    <source>
        <dbReference type="Proteomes" id="UP000063308"/>
    </source>
</evidence>
<dbReference type="Proteomes" id="UP000063308">
    <property type="component" value="Chromosome"/>
</dbReference>
<protein>
    <submittedName>
        <fullName evidence="1">Uncharacterized protein</fullName>
    </submittedName>
</protein>
<evidence type="ECO:0000313" key="1">
    <source>
        <dbReference type="EMBL" id="BAR61820.1"/>
    </source>
</evidence>
<name>A0A0E3VX05_9BRAD</name>
<dbReference type="EMBL" id="AP014685">
    <property type="protein sequence ID" value="BAR61820.1"/>
    <property type="molecule type" value="Genomic_DNA"/>
</dbReference>